<dbReference type="Proteomes" id="UP000620124">
    <property type="component" value="Unassembled WGS sequence"/>
</dbReference>
<accession>A0A8H6X243</accession>
<dbReference type="AlphaFoldDB" id="A0A8H6X243"/>
<organism evidence="1 2">
    <name type="scientific">Mycena venus</name>
    <dbReference type="NCBI Taxonomy" id="2733690"/>
    <lineage>
        <taxon>Eukaryota</taxon>
        <taxon>Fungi</taxon>
        <taxon>Dikarya</taxon>
        <taxon>Basidiomycota</taxon>
        <taxon>Agaricomycotina</taxon>
        <taxon>Agaricomycetes</taxon>
        <taxon>Agaricomycetidae</taxon>
        <taxon>Agaricales</taxon>
        <taxon>Marasmiineae</taxon>
        <taxon>Mycenaceae</taxon>
        <taxon>Mycena</taxon>
    </lineage>
</organism>
<sequence length="592" mass="66228">MTTTLNSLVCESCGSTSFRRSRIYPHPTHVAELREILRGNIVPPAPLKASLRDDIHRAPGKLERYDAEIQKLQKILSGLISERDSLVAHVEACGSVFASIRRLPMELLTEIFGMCSIPRSLLSSITPKAELDRLARRDLLELSQVSFFWHKIAIGTPKLWSDIVSNTSLWRYSPAPPATFISLLASSLTRSGDHPLKLRVKVRSNDPGARPALDLLCQHARRWRDVYFWADRNSGQYLAGAKGNLSTLNTLCLSANLDVFEVAPALTTVFFSGQSENIQRTIKLPWSQIRAFVVNDPSGLVDPTGLFLVQSLGIGAAFRFRPNGHVLNIPSVSPWSRISSNIHSLSLELGIDASPPVQKLALGQILESLTLPYIVRLDVITTDGRKSAGVWHQEHFLAFAQRSSLHSHLIFLDIRVQITDEELLECLSALPLLEELTISEQKTPSTHVSVTDTFLRGLTWNSDGTSLIPNLRSLSLKCRLRFTDDIYWDFVASRAIPGRNPDGRTFTTELRRLTHYDNREFSLEVRAKLTSLVSLGVLRFTGTIFKMRGGEKAKEHLLLHPAIMHAFQIIITNLAMGKKVVLELYQIFGRPL</sequence>
<keyword evidence="2" id="KW-1185">Reference proteome</keyword>
<dbReference type="EMBL" id="JACAZI010000031">
    <property type="protein sequence ID" value="KAF7333002.1"/>
    <property type="molecule type" value="Genomic_DNA"/>
</dbReference>
<name>A0A8H6X243_9AGAR</name>
<proteinExistence type="predicted"/>
<reference evidence="1" key="1">
    <citation type="submission" date="2020-05" db="EMBL/GenBank/DDBJ databases">
        <title>Mycena genomes resolve the evolution of fungal bioluminescence.</title>
        <authorList>
            <person name="Tsai I.J."/>
        </authorList>
    </citation>
    <scope>NUCLEOTIDE SEQUENCE</scope>
    <source>
        <strain evidence="1">CCC161011</strain>
    </source>
</reference>
<evidence type="ECO:0008006" key="3">
    <source>
        <dbReference type="Google" id="ProtNLM"/>
    </source>
</evidence>
<evidence type="ECO:0000313" key="1">
    <source>
        <dbReference type="EMBL" id="KAF7333002.1"/>
    </source>
</evidence>
<evidence type="ECO:0000313" key="2">
    <source>
        <dbReference type="Proteomes" id="UP000620124"/>
    </source>
</evidence>
<dbReference type="OrthoDB" id="3365698at2759"/>
<gene>
    <name evidence="1" type="ORF">MVEN_02406500</name>
</gene>
<protein>
    <recommendedName>
        <fullName evidence="3">F-box domain-containing protein</fullName>
    </recommendedName>
</protein>
<comment type="caution">
    <text evidence="1">The sequence shown here is derived from an EMBL/GenBank/DDBJ whole genome shotgun (WGS) entry which is preliminary data.</text>
</comment>